<dbReference type="InterPro" id="IPR001789">
    <property type="entry name" value="Sig_transdc_resp-reg_receiver"/>
</dbReference>
<dbReference type="InterPro" id="IPR018060">
    <property type="entry name" value="HTH_AraC"/>
</dbReference>
<dbReference type="PANTHER" id="PTHR43280:SF28">
    <property type="entry name" value="HTH-TYPE TRANSCRIPTIONAL ACTIVATOR RHAS"/>
    <property type="match status" value="1"/>
</dbReference>
<organism evidence="7 8">
    <name type="scientific">Brevibacillus reuszeri</name>
    <dbReference type="NCBI Taxonomy" id="54915"/>
    <lineage>
        <taxon>Bacteria</taxon>
        <taxon>Bacillati</taxon>
        <taxon>Bacillota</taxon>
        <taxon>Bacilli</taxon>
        <taxon>Bacillales</taxon>
        <taxon>Paenibacillaceae</taxon>
        <taxon>Brevibacillus</taxon>
    </lineage>
</organism>
<evidence type="ECO:0000313" key="8">
    <source>
        <dbReference type="Proteomes" id="UP000319578"/>
    </source>
</evidence>
<dbReference type="Gene3D" id="3.40.50.2300">
    <property type="match status" value="1"/>
</dbReference>
<keyword evidence="1" id="KW-0805">Transcription regulation</keyword>
<comment type="caution">
    <text evidence="7">The sequence shown here is derived from an EMBL/GenBank/DDBJ whole genome shotgun (WGS) entry which is preliminary data.</text>
</comment>
<evidence type="ECO:0000256" key="1">
    <source>
        <dbReference type="ARBA" id="ARBA00023015"/>
    </source>
</evidence>
<dbReference type="InterPro" id="IPR009057">
    <property type="entry name" value="Homeodomain-like_sf"/>
</dbReference>
<dbReference type="Pfam" id="PF00072">
    <property type="entry name" value="Response_reg"/>
    <property type="match status" value="1"/>
</dbReference>
<feature type="modified residue" description="4-aspartylphosphate" evidence="4">
    <location>
        <position position="53"/>
    </location>
</feature>
<feature type="domain" description="HTH araC/xylS-type" evidence="5">
    <location>
        <begin position="275"/>
        <end position="373"/>
    </location>
</feature>
<dbReference type="CDD" id="cd17536">
    <property type="entry name" value="REC_YesN-like"/>
    <property type="match status" value="1"/>
</dbReference>
<dbReference type="InterPro" id="IPR018062">
    <property type="entry name" value="HTH_AraC-typ_CS"/>
</dbReference>
<keyword evidence="8" id="KW-1185">Reference proteome</keyword>
<dbReference type="SMART" id="SM00448">
    <property type="entry name" value="REC"/>
    <property type="match status" value="1"/>
</dbReference>
<gene>
    <name evidence="7" type="ORF">BRE01_37050</name>
</gene>
<dbReference type="Pfam" id="PF12833">
    <property type="entry name" value="HTH_18"/>
    <property type="match status" value="1"/>
</dbReference>
<dbReference type="SUPFAM" id="SSF52172">
    <property type="entry name" value="CheY-like"/>
    <property type="match status" value="1"/>
</dbReference>
<dbReference type="InterPro" id="IPR020449">
    <property type="entry name" value="Tscrpt_reg_AraC-type_HTH"/>
</dbReference>
<dbReference type="EMBL" id="BJON01000014">
    <property type="protein sequence ID" value="GED70003.1"/>
    <property type="molecule type" value="Genomic_DNA"/>
</dbReference>
<evidence type="ECO:0000256" key="3">
    <source>
        <dbReference type="ARBA" id="ARBA00023163"/>
    </source>
</evidence>
<dbReference type="PRINTS" id="PR00032">
    <property type="entry name" value="HTHARAC"/>
</dbReference>
<evidence type="ECO:0000259" key="6">
    <source>
        <dbReference type="PROSITE" id="PS50110"/>
    </source>
</evidence>
<dbReference type="PROSITE" id="PS50110">
    <property type="entry name" value="RESPONSE_REGULATORY"/>
    <property type="match status" value="1"/>
</dbReference>
<sequence length="376" mass="42954">MKVLIVDDEPLELLNLNSILSSYDRNAIVRSAANGMQALSLMEQQEADIVFLDIQMPGWNGLETLERIKRGWPDVQVALISAHGEFHYAKTAMEIGVCGYILKPVVPNELIHLYEKMTQELAAKRNVRPLLLQTAIEQWLGVNPLRVKVPESAWKAEFSFTPNLVLVVKTEAEQNRGMDKKERIVQQFPIALPDTVVAPQPIEGFWVYLSHVDNDREVQKFCELLAYRKLRWEKTYPELQWTYGVGERVDSLDALRKSFFSAIKVSQNKEEAIIGQCLSFLSKHYELLLTINDLASEVHISPSHLSRILKKRLGITFVDLLTKLRIEKAKELLDNPALSIEYISHCVGFSSPNYFAVTFRKLQGQSPREYRLTSGE</sequence>
<accession>A0ABQ0TPY1</accession>
<evidence type="ECO:0000256" key="2">
    <source>
        <dbReference type="ARBA" id="ARBA00023125"/>
    </source>
</evidence>
<dbReference type="SMART" id="SM00342">
    <property type="entry name" value="HTH_ARAC"/>
    <property type="match status" value="1"/>
</dbReference>
<dbReference type="PROSITE" id="PS00041">
    <property type="entry name" value="HTH_ARAC_FAMILY_1"/>
    <property type="match status" value="1"/>
</dbReference>
<reference evidence="7 8" key="1">
    <citation type="submission" date="2019-06" db="EMBL/GenBank/DDBJ databases">
        <title>Whole genome shotgun sequence of Brevibacillus reuszeri NBRC 15719.</title>
        <authorList>
            <person name="Hosoyama A."/>
            <person name="Uohara A."/>
            <person name="Ohji S."/>
            <person name="Ichikawa N."/>
        </authorList>
    </citation>
    <scope>NUCLEOTIDE SEQUENCE [LARGE SCALE GENOMIC DNA]</scope>
    <source>
        <strain evidence="7 8">NBRC 15719</strain>
    </source>
</reference>
<dbReference type="InterPro" id="IPR001387">
    <property type="entry name" value="Cro/C1-type_HTH"/>
</dbReference>
<dbReference type="PROSITE" id="PS01124">
    <property type="entry name" value="HTH_ARAC_FAMILY_2"/>
    <property type="match status" value="1"/>
</dbReference>
<evidence type="ECO:0000256" key="4">
    <source>
        <dbReference type="PROSITE-ProRule" id="PRU00169"/>
    </source>
</evidence>
<keyword evidence="2" id="KW-0238">DNA-binding</keyword>
<proteinExistence type="predicted"/>
<keyword evidence="4" id="KW-0597">Phosphoprotein</keyword>
<dbReference type="SUPFAM" id="SSF46689">
    <property type="entry name" value="Homeodomain-like"/>
    <property type="match status" value="1"/>
</dbReference>
<dbReference type="Proteomes" id="UP000319578">
    <property type="component" value="Unassembled WGS sequence"/>
</dbReference>
<keyword evidence="3" id="KW-0804">Transcription</keyword>
<evidence type="ECO:0000259" key="5">
    <source>
        <dbReference type="PROSITE" id="PS01124"/>
    </source>
</evidence>
<dbReference type="PANTHER" id="PTHR43280">
    <property type="entry name" value="ARAC-FAMILY TRANSCRIPTIONAL REGULATOR"/>
    <property type="match status" value="1"/>
</dbReference>
<dbReference type="RefSeq" id="WP_049739565.1">
    <property type="nucleotide sequence ID" value="NZ_BJON01000014.1"/>
</dbReference>
<dbReference type="Gene3D" id="1.10.10.60">
    <property type="entry name" value="Homeodomain-like"/>
    <property type="match status" value="2"/>
</dbReference>
<protein>
    <recommendedName>
        <fullName evidence="9">Response regulator</fullName>
    </recommendedName>
</protein>
<dbReference type="InterPro" id="IPR011006">
    <property type="entry name" value="CheY-like_superfamily"/>
</dbReference>
<feature type="domain" description="Response regulatory" evidence="6">
    <location>
        <begin position="2"/>
        <end position="118"/>
    </location>
</feature>
<evidence type="ECO:0000313" key="7">
    <source>
        <dbReference type="EMBL" id="GED70003.1"/>
    </source>
</evidence>
<evidence type="ECO:0008006" key="9">
    <source>
        <dbReference type="Google" id="ProtNLM"/>
    </source>
</evidence>
<name>A0ABQ0TPY1_9BACL</name>
<dbReference type="CDD" id="cd00093">
    <property type="entry name" value="HTH_XRE"/>
    <property type="match status" value="1"/>
</dbReference>